<reference evidence="1 2" key="1">
    <citation type="submission" date="2016-05" db="EMBL/GenBank/DDBJ databases">
        <title>Comparative analysis of secretome profiles of manganese(II)-oxidizing ascomycete fungi.</title>
        <authorList>
            <consortium name="DOE Joint Genome Institute"/>
            <person name="Zeiner C.A."/>
            <person name="Purvine S.O."/>
            <person name="Zink E.M."/>
            <person name="Wu S."/>
            <person name="Pasa-Tolic L."/>
            <person name="Chaput D.L."/>
            <person name="Haridas S."/>
            <person name="Grigoriev I.V."/>
            <person name="Santelli C.M."/>
            <person name="Hansel C.M."/>
        </authorList>
    </citation>
    <scope>NUCLEOTIDE SEQUENCE [LARGE SCALE GENOMIC DNA]</scope>
    <source>
        <strain evidence="1 2">SRC1lrK2f</strain>
    </source>
</reference>
<evidence type="ECO:0000313" key="1">
    <source>
        <dbReference type="EMBL" id="OAG23295.1"/>
    </source>
</evidence>
<keyword evidence="2" id="KW-1185">Reference proteome</keyword>
<organism evidence="1 2">
    <name type="scientific">Alternaria alternata</name>
    <name type="common">Alternaria rot fungus</name>
    <name type="synonym">Torula alternata</name>
    <dbReference type="NCBI Taxonomy" id="5599"/>
    <lineage>
        <taxon>Eukaryota</taxon>
        <taxon>Fungi</taxon>
        <taxon>Dikarya</taxon>
        <taxon>Ascomycota</taxon>
        <taxon>Pezizomycotina</taxon>
        <taxon>Dothideomycetes</taxon>
        <taxon>Pleosporomycetidae</taxon>
        <taxon>Pleosporales</taxon>
        <taxon>Pleosporineae</taxon>
        <taxon>Pleosporaceae</taxon>
        <taxon>Alternaria</taxon>
        <taxon>Alternaria sect. Alternaria</taxon>
        <taxon>Alternaria alternata complex</taxon>
    </lineage>
</organism>
<gene>
    <name evidence="1" type="ORF">CC77DRAFT_707854</name>
</gene>
<evidence type="ECO:0000313" key="2">
    <source>
        <dbReference type="Proteomes" id="UP000077248"/>
    </source>
</evidence>
<dbReference type="Proteomes" id="UP000077248">
    <property type="component" value="Unassembled WGS sequence"/>
</dbReference>
<accession>A0A177DU78</accession>
<dbReference type="KEGG" id="aalt:CC77DRAFT_707854"/>
<proteinExistence type="predicted"/>
<dbReference type="GeneID" id="29118437"/>
<dbReference type="EMBL" id="KV441473">
    <property type="protein sequence ID" value="OAG23295.1"/>
    <property type="molecule type" value="Genomic_DNA"/>
</dbReference>
<dbReference type="VEuPathDB" id="FungiDB:CC77DRAFT_707854"/>
<sequence length="77" mass="8426">MPLIPQFLFCQQSLRRCSATFETHSTRGPPADTSLKGFSSRVADCRTGAVRDGQRLALTHFEESSTRAASIQAISPE</sequence>
<dbReference type="RefSeq" id="XP_018388716.1">
    <property type="nucleotide sequence ID" value="XM_018532843.1"/>
</dbReference>
<dbReference type="AlphaFoldDB" id="A0A177DU78"/>
<protein>
    <submittedName>
        <fullName evidence="1">Uncharacterized protein</fullName>
    </submittedName>
</protein>
<name>A0A177DU78_ALTAL</name>